<organism evidence="2 3">
    <name type="scientific">Olleya marilimosa</name>
    <dbReference type="NCBI Taxonomy" id="272164"/>
    <lineage>
        <taxon>Bacteria</taxon>
        <taxon>Pseudomonadati</taxon>
        <taxon>Bacteroidota</taxon>
        <taxon>Flavobacteriia</taxon>
        <taxon>Flavobacteriales</taxon>
        <taxon>Flavobacteriaceae</taxon>
    </lineage>
</organism>
<evidence type="ECO:0000256" key="1">
    <source>
        <dbReference type="SAM" id="SignalP"/>
    </source>
</evidence>
<name>A0ABR8LZG1_9FLAO</name>
<dbReference type="InterPro" id="IPR032331">
    <property type="entry name" value="DUF4856"/>
</dbReference>
<feature type="chain" id="PRO_5046152921" evidence="1">
    <location>
        <begin position="24"/>
        <end position="402"/>
    </location>
</feature>
<gene>
    <name evidence="2" type="ORF">IEG06_09220</name>
</gene>
<dbReference type="Proteomes" id="UP000627521">
    <property type="component" value="Unassembled WGS sequence"/>
</dbReference>
<feature type="signal peptide" evidence="1">
    <location>
        <begin position="1"/>
        <end position="23"/>
    </location>
</feature>
<dbReference type="Pfam" id="PF16148">
    <property type="entry name" value="DUF4856"/>
    <property type="match status" value="1"/>
</dbReference>
<dbReference type="EMBL" id="JACXXH010000004">
    <property type="protein sequence ID" value="MBD3863633.1"/>
    <property type="molecule type" value="Genomic_DNA"/>
</dbReference>
<accession>A0ABR8LZG1</accession>
<dbReference type="RefSeq" id="WP_191100089.1">
    <property type="nucleotide sequence ID" value="NZ_JACXXF010000005.1"/>
</dbReference>
<reference evidence="2 3" key="1">
    <citation type="submission" date="2020-09" db="EMBL/GenBank/DDBJ databases">
        <title>Bacillus nautilus sp. nov., Chryseoglobus crepusculi sp. nov, and Psychrobacter noctis sp. nov., isolated from deep-sea sponges from the equatorial Atlantic.</title>
        <authorList>
            <person name="Stennett H.L."/>
            <person name="Williams S.E."/>
        </authorList>
    </citation>
    <scope>NUCLEOTIDE SEQUENCE [LARGE SCALE GENOMIC DNA]</scope>
    <source>
        <strain evidence="2 3">28M-24</strain>
    </source>
</reference>
<comment type="caution">
    <text evidence="2">The sequence shown here is derived from an EMBL/GenBank/DDBJ whole genome shotgun (WGS) entry which is preliminary data.</text>
</comment>
<proteinExistence type="predicted"/>
<evidence type="ECO:0000313" key="2">
    <source>
        <dbReference type="EMBL" id="MBD3863633.1"/>
    </source>
</evidence>
<protein>
    <submittedName>
        <fullName evidence="2">DUF4856 domain-containing protein</fullName>
    </submittedName>
</protein>
<evidence type="ECO:0000313" key="3">
    <source>
        <dbReference type="Proteomes" id="UP000627521"/>
    </source>
</evidence>
<sequence length="402" mass="43769">MKKIALGLAALATLALTSCSSDDDNNQVFTNNVTAPDTYTFERDGNSTVSFGGQTTRIQMAQEIVSGMVDPSNTEAILDNMFAHVQDANDFSDANLNASDKSVRSKIAASTDFYSANTTDANNIKATFDLFIEEQVNTVFPNWSTTATAGVSGQLQQVGGGAIRYVNGSGLEYNQAFAKGVIGALMVDQMLNNYLSQSVLDEADNRANNNASILDGTNNYTTMEHKWDEAYGYLYGNEDNPAVPVYEADNFLSEYVAKVNEDPDFEGIALDIYNAFKLGRAAIVAKDYDLRDVQAQVIRGKISTVIGVRAIYYLQQGKANLDLDKASAFHALSEAYGFIYSLQFTRQPGTNDPYFTKDEVQQMLDQLMLGDGFWDVTASSLDAISNTIAAQFYFTAGQAGSL</sequence>
<keyword evidence="3" id="KW-1185">Reference proteome</keyword>
<dbReference type="PROSITE" id="PS51257">
    <property type="entry name" value="PROKAR_LIPOPROTEIN"/>
    <property type="match status" value="1"/>
</dbReference>
<keyword evidence="1" id="KW-0732">Signal</keyword>